<name>A0ABT6B667_9GAMM</name>
<proteinExistence type="predicted"/>
<dbReference type="EMBL" id="JARJJS010000001">
    <property type="protein sequence ID" value="MDF4023595.1"/>
    <property type="molecule type" value="Genomic_DNA"/>
</dbReference>
<dbReference type="SUPFAM" id="SSF53795">
    <property type="entry name" value="PEP carboxykinase-like"/>
    <property type="match status" value="1"/>
</dbReference>
<keyword evidence="1" id="KW-0808">Transferase</keyword>
<reference evidence="1 2" key="1">
    <citation type="journal article" date="2024" name="Curr. Microbiol.">
        <title>Luteibacter sahnii sp. nov., A Novel Yellow-Colored Xanthomonadin Pigment Producing Probiotic Bacterium from Healthy Rice Seed Microbiome.</title>
        <authorList>
            <person name="Jaiswal G."/>
            <person name="Rana R."/>
            <person name="Nayak P.K."/>
            <person name="Chouhan R."/>
            <person name="Gandhi S.G."/>
            <person name="Patel H.K."/>
            <person name="Patil P.B."/>
        </authorList>
    </citation>
    <scope>NUCLEOTIDE SEQUENCE [LARGE SCALE GENOMIC DNA]</scope>
    <source>
        <strain evidence="1 2">PPL201</strain>
    </source>
</reference>
<dbReference type="Proteomes" id="UP001528850">
    <property type="component" value="Unassembled WGS sequence"/>
</dbReference>
<keyword evidence="2" id="KW-1185">Reference proteome</keyword>
<gene>
    <name evidence="1" type="ORF">P3W24_01215</name>
</gene>
<keyword evidence="1" id="KW-0418">Kinase</keyword>
<organism evidence="1 2">
    <name type="scientific">Luteibacter sahnii</name>
    <dbReference type="NCBI Taxonomy" id="3021977"/>
    <lineage>
        <taxon>Bacteria</taxon>
        <taxon>Pseudomonadati</taxon>
        <taxon>Pseudomonadota</taxon>
        <taxon>Gammaproteobacteria</taxon>
        <taxon>Lysobacterales</taxon>
        <taxon>Rhodanobacteraceae</taxon>
        <taxon>Luteibacter</taxon>
    </lineage>
</organism>
<dbReference type="Gene3D" id="3.40.50.300">
    <property type="entry name" value="P-loop containing nucleotide triphosphate hydrolases"/>
    <property type="match status" value="1"/>
</dbReference>
<sequence length="341" mass="36320">MTTTTDATDPTADPFGEGSPLAHAARWTVLGACFHVVSDSAALLALAAQACASLPAHRFGAVAPMFHVELRLGAPRDTVYALPPRVRTQAGAGVLCGVMDAANHVVVSPGQRRALVSVSADMLERHPYHVRYELMEFALYLLAARGQDLVPLHGACFGFGGRGVLVLGPTGAGKSTLALHALLEGLDFVAEDGVFVEPKTMRATGLANYLHVRDDALHWAEGAPHRWLASSPVILRRSGVAKREADLRIGPGRLATAPLDLAAVVMLSDQPASGPARRSLPRDEAVARLHADQPYAAGQPHWQRFVDGAVERGVYRLDRQAHPRDALRALRPLLDADAAVA</sequence>
<dbReference type="InterPro" id="IPR027417">
    <property type="entry name" value="P-loop_NTPase"/>
</dbReference>
<protein>
    <submittedName>
        <fullName evidence="1">Serine kinase</fullName>
    </submittedName>
</protein>
<evidence type="ECO:0000313" key="2">
    <source>
        <dbReference type="Proteomes" id="UP001528850"/>
    </source>
</evidence>
<comment type="caution">
    <text evidence="1">The sequence shown here is derived from an EMBL/GenBank/DDBJ whole genome shotgun (WGS) entry which is preliminary data.</text>
</comment>
<evidence type="ECO:0000313" key="1">
    <source>
        <dbReference type="EMBL" id="MDF4023595.1"/>
    </source>
</evidence>
<dbReference type="GO" id="GO:0016301">
    <property type="term" value="F:kinase activity"/>
    <property type="evidence" value="ECO:0007669"/>
    <property type="project" value="UniProtKB-KW"/>
</dbReference>
<accession>A0ABT6B667</accession>